<evidence type="ECO:0000256" key="1">
    <source>
        <dbReference type="SAM" id="Phobius"/>
    </source>
</evidence>
<feature type="transmembrane region" description="Helical" evidence="1">
    <location>
        <begin position="66"/>
        <end position="88"/>
    </location>
</feature>
<reference evidence="2" key="1">
    <citation type="submission" date="2020-05" db="EMBL/GenBank/DDBJ databases">
        <authorList>
            <person name="Chiriac C."/>
            <person name="Salcher M."/>
            <person name="Ghai R."/>
            <person name="Kavagutti S V."/>
        </authorList>
    </citation>
    <scope>NUCLEOTIDE SEQUENCE</scope>
</reference>
<accession>A0A6J6V3B7</accession>
<proteinExistence type="predicted"/>
<keyword evidence="1" id="KW-0812">Transmembrane</keyword>
<gene>
    <name evidence="2" type="ORF">UFOPK2880_00444</name>
</gene>
<keyword evidence="1" id="KW-0472">Membrane</keyword>
<keyword evidence="1" id="KW-1133">Transmembrane helix</keyword>
<dbReference type="EMBL" id="CAEZZP010000016">
    <property type="protein sequence ID" value="CAB4765523.1"/>
    <property type="molecule type" value="Genomic_DNA"/>
</dbReference>
<feature type="transmembrane region" description="Helical" evidence="1">
    <location>
        <begin position="6"/>
        <end position="23"/>
    </location>
</feature>
<feature type="transmembrane region" description="Helical" evidence="1">
    <location>
        <begin position="185"/>
        <end position="206"/>
    </location>
</feature>
<evidence type="ECO:0000313" key="2">
    <source>
        <dbReference type="EMBL" id="CAB4765523.1"/>
    </source>
</evidence>
<name>A0A6J6V3B7_9ZZZZ</name>
<feature type="transmembrane region" description="Helical" evidence="1">
    <location>
        <begin position="100"/>
        <end position="118"/>
    </location>
</feature>
<sequence>MTLNAALAAAATLVALAFSIATFDRWLRRRRPHDGAWSFSLLLFALGSLALWWAEARGWSLGSFRVFFLAGAVLNVPWLALGTVYLLFGPRVGYITKQWLIGLSGAAVGVVLIAPTKSRDLGQLAMPQGSELFGVAPRVFAAVGSGVAAVVIIGGAVWSIIRVVRGRVPAVGEAQRHITNARRHATSNTLIALGTLVLSGSGTLAGRMGEDRAFAITLLVGIVVLFSGFLVASTQPKSMNDKRITGASAK</sequence>
<feature type="transmembrane region" description="Helical" evidence="1">
    <location>
        <begin position="212"/>
        <end position="233"/>
    </location>
</feature>
<organism evidence="2">
    <name type="scientific">freshwater metagenome</name>
    <dbReference type="NCBI Taxonomy" id="449393"/>
    <lineage>
        <taxon>unclassified sequences</taxon>
        <taxon>metagenomes</taxon>
        <taxon>ecological metagenomes</taxon>
    </lineage>
</organism>
<protein>
    <submittedName>
        <fullName evidence="2">Unannotated protein</fullName>
    </submittedName>
</protein>
<dbReference type="AlphaFoldDB" id="A0A6J6V3B7"/>
<feature type="transmembrane region" description="Helical" evidence="1">
    <location>
        <begin position="35"/>
        <end position="54"/>
    </location>
</feature>
<feature type="transmembrane region" description="Helical" evidence="1">
    <location>
        <begin position="138"/>
        <end position="164"/>
    </location>
</feature>